<dbReference type="PANTHER" id="PTHR21152">
    <property type="entry name" value="AMINOTRANSFERASE CLASS V"/>
    <property type="match status" value="1"/>
</dbReference>
<dbReference type="InterPro" id="IPR015424">
    <property type="entry name" value="PyrdxlP-dep_Trfase"/>
</dbReference>
<dbReference type="InterPro" id="IPR000192">
    <property type="entry name" value="Aminotrans_V_dom"/>
</dbReference>
<dbReference type="Gene3D" id="3.40.640.10">
    <property type="entry name" value="Type I PLP-dependent aspartate aminotransferase-like (Major domain)"/>
    <property type="match status" value="1"/>
</dbReference>
<dbReference type="PROSITE" id="PS00595">
    <property type="entry name" value="AA_TRANSFER_CLASS_5"/>
    <property type="match status" value="1"/>
</dbReference>
<keyword evidence="3 11" id="KW-0032">Aminotransferase</keyword>
<comment type="similarity">
    <text evidence="2 8">Belongs to the class-V pyridoxal-phosphate-dependent aminotransferase family.</text>
</comment>
<keyword evidence="5 7" id="KW-0663">Pyridoxal phosphate</keyword>
<organism evidence="11 12">
    <name type="scientific">Gaiella occulta</name>
    <dbReference type="NCBI Taxonomy" id="1002870"/>
    <lineage>
        <taxon>Bacteria</taxon>
        <taxon>Bacillati</taxon>
        <taxon>Actinomycetota</taxon>
        <taxon>Thermoleophilia</taxon>
        <taxon>Gaiellales</taxon>
        <taxon>Gaiellaceae</taxon>
        <taxon>Gaiella</taxon>
    </lineage>
</organism>
<evidence type="ECO:0000256" key="7">
    <source>
        <dbReference type="PIRSR" id="PIRSR000524-50"/>
    </source>
</evidence>
<evidence type="ECO:0000313" key="11">
    <source>
        <dbReference type="EMBL" id="RDI75299.1"/>
    </source>
</evidence>
<evidence type="ECO:0000256" key="1">
    <source>
        <dbReference type="ARBA" id="ARBA00001933"/>
    </source>
</evidence>
<dbReference type="InterPro" id="IPR024169">
    <property type="entry name" value="SP_NH2Trfase/AEP_transaminase"/>
</dbReference>
<keyword evidence="12" id="KW-1185">Reference proteome</keyword>
<proteinExistence type="inferred from homology"/>
<dbReference type="GO" id="GO:0004760">
    <property type="term" value="F:L-serine-pyruvate transaminase activity"/>
    <property type="evidence" value="ECO:0007669"/>
    <property type="project" value="TreeGrafter"/>
</dbReference>
<evidence type="ECO:0000256" key="6">
    <source>
        <dbReference type="PIRSR" id="PIRSR000524-1"/>
    </source>
</evidence>
<protein>
    <submittedName>
        <fullName evidence="11">Serine-pyruvate aminotransferase/archaeal aspartate aminotransferase</fullName>
    </submittedName>
</protein>
<dbReference type="SUPFAM" id="SSF53383">
    <property type="entry name" value="PLP-dependent transferases"/>
    <property type="match status" value="1"/>
</dbReference>
<dbReference type="EMBL" id="QQZY01000002">
    <property type="protein sequence ID" value="RDI75299.1"/>
    <property type="molecule type" value="Genomic_DNA"/>
</dbReference>
<evidence type="ECO:0000256" key="4">
    <source>
        <dbReference type="ARBA" id="ARBA00022679"/>
    </source>
</evidence>
<evidence type="ECO:0000256" key="2">
    <source>
        <dbReference type="ARBA" id="ARBA00009236"/>
    </source>
</evidence>
<evidence type="ECO:0000259" key="10">
    <source>
        <dbReference type="Pfam" id="PF00266"/>
    </source>
</evidence>
<comment type="cofactor">
    <cofactor evidence="1 7 9">
        <name>pyridoxal 5'-phosphate</name>
        <dbReference type="ChEBI" id="CHEBI:597326"/>
    </cofactor>
</comment>
<dbReference type="PANTHER" id="PTHR21152:SF40">
    <property type="entry name" value="ALANINE--GLYOXYLATE AMINOTRANSFERASE"/>
    <property type="match status" value="1"/>
</dbReference>
<dbReference type="GO" id="GO:0008453">
    <property type="term" value="F:alanine-glyoxylate transaminase activity"/>
    <property type="evidence" value="ECO:0007669"/>
    <property type="project" value="TreeGrafter"/>
</dbReference>
<sequence length="383" mass="40469">MPRKRYLLTPGPTPVPPEVLAALGEPVLHHRSPDFKAVFAETRARLRQVFRTENEVLVFSASGTGAFESAVVNLLSPGEKVLAVSHGNFGTRWQKMAAAFGCDVVELTYAWGEAPRPDDVRRALAASGALVALLVHSETSTGVVSDVERLVAACDDAGAISVVDAISSLGAVPLETDAWGVDVVVTGSQKALMTPPGLAFASVSERAWAKVEQATLPRFYWDWTRARANQERNETPFTPATSTIVALNTALEQILAEGLPAVFARHVALGRACRAGARAMGLELYSPDDDSAAVLTGILTPEGIDAVELRLALRDRHGVTIAGGHGDVVDRLFRIGHIGYVDVFDITTALGAIELQLAEMGASVERGAAVAAALEAYASTVAV</sequence>
<dbReference type="RefSeq" id="WP_114795517.1">
    <property type="nucleotide sequence ID" value="NZ_QQZY01000002.1"/>
</dbReference>
<feature type="binding site" evidence="6">
    <location>
        <position position="334"/>
    </location>
    <ligand>
        <name>substrate</name>
    </ligand>
</feature>
<gene>
    <name evidence="11" type="ORF">Gocc_1097</name>
</gene>
<name>A0A7M2YZ49_9ACTN</name>
<dbReference type="InterPro" id="IPR020578">
    <property type="entry name" value="Aminotrans_V_PyrdxlP_BS"/>
</dbReference>
<comment type="caution">
    <text evidence="11">The sequence shown here is derived from an EMBL/GenBank/DDBJ whole genome shotgun (WGS) entry which is preliminary data.</text>
</comment>
<feature type="modified residue" description="N6-(pyridoxal phosphate)lysine" evidence="7">
    <location>
        <position position="190"/>
    </location>
</feature>
<reference evidence="12" key="2">
    <citation type="journal article" date="2019" name="MicrobiologyOpen">
        <title>High-quality draft genome sequence of Gaiella occulta isolated from a 150 meter deep mineral water borehole and comparison with the genome sequences of other deep-branching lineages of the phylum Actinobacteria.</title>
        <authorList>
            <person name="Severino R."/>
            <person name="Froufe H.J.C."/>
            <person name="Barroso C."/>
            <person name="Albuquerque L."/>
            <person name="Lobo-da-Cunha A."/>
            <person name="da Costa M.S."/>
            <person name="Egas C."/>
        </authorList>
    </citation>
    <scope>NUCLEOTIDE SEQUENCE [LARGE SCALE GENOMIC DNA]</scope>
    <source>
        <strain evidence="12">F2-233</strain>
    </source>
</reference>
<dbReference type="Proteomes" id="UP000254134">
    <property type="component" value="Unassembled WGS sequence"/>
</dbReference>
<dbReference type="OrthoDB" id="9766472at2"/>
<dbReference type="PIRSF" id="PIRSF000524">
    <property type="entry name" value="SPT"/>
    <property type="match status" value="1"/>
</dbReference>
<feature type="domain" description="Aminotransferase class V" evidence="10">
    <location>
        <begin position="6"/>
        <end position="325"/>
    </location>
</feature>
<dbReference type="InterPro" id="IPR015422">
    <property type="entry name" value="PyrdxlP-dep_Trfase_small"/>
</dbReference>
<evidence type="ECO:0000256" key="8">
    <source>
        <dbReference type="RuleBase" id="RU004075"/>
    </source>
</evidence>
<dbReference type="FunFam" id="3.40.640.10:FF:000027">
    <property type="entry name" value="Serine--pyruvate aminotransferase, mitochondrial"/>
    <property type="match status" value="1"/>
</dbReference>
<accession>A0A7M2YZ49</accession>
<dbReference type="Pfam" id="PF00266">
    <property type="entry name" value="Aminotran_5"/>
    <property type="match status" value="1"/>
</dbReference>
<evidence type="ECO:0000256" key="3">
    <source>
        <dbReference type="ARBA" id="ARBA00022576"/>
    </source>
</evidence>
<dbReference type="InterPro" id="IPR015421">
    <property type="entry name" value="PyrdxlP-dep_Trfase_major"/>
</dbReference>
<evidence type="ECO:0000313" key="12">
    <source>
        <dbReference type="Proteomes" id="UP000254134"/>
    </source>
</evidence>
<evidence type="ECO:0000256" key="9">
    <source>
        <dbReference type="RuleBase" id="RU004504"/>
    </source>
</evidence>
<keyword evidence="4 11" id="KW-0808">Transferase</keyword>
<dbReference type="AlphaFoldDB" id="A0A7M2YZ49"/>
<dbReference type="Gene3D" id="3.90.1150.10">
    <property type="entry name" value="Aspartate Aminotransferase, domain 1"/>
    <property type="match status" value="1"/>
</dbReference>
<reference evidence="11 12" key="1">
    <citation type="submission" date="2018-07" db="EMBL/GenBank/DDBJ databases">
        <title>High-quality-draft genome sequence of Gaiella occulta.</title>
        <authorList>
            <person name="Severino R."/>
            <person name="Froufe H.J.C."/>
            <person name="Rainey F.A."/>
            <person name="Barroso C."/>
            <person name="Albuquerque L."/>
            <person name="Lobo-Da-Cunha A."/>
            <person name="Da Costa M.S."/>
            <person name="Egas C."/>
        </authorList>
    </citation>
    <scope>NUCLEOTIDE SEQUENCE [LARGE SCALE GENOMIC DNA]</scope>
    <source>
        <strain evidence="11 12">F2-233</strain>
    </source>
</reference>
<keyword evidence="11" id="KW-0670">Pyruvate</keyword>
<evidence type="ECO:0000256" key="5">
    <source>
        <dbReference type="ARBA" id="ARBA00022898"/>
    </source>
</evidence>
<dbReference type="GO" id="GO:0019265">
    <property type="term" value="P:glycine biosynthetic process, by transamination of glyoxylate"/>
    <property type="evidence" value="ECO:0007669"/>
    <property type="project" value="TreeGrafter"/>
</dbReference>